<keyword evidence="4 5" id="KW-0472">Membrane</keyword>
<keyword evidence="3 5" id="KW-1133">Transmembrane helix</keyword>
<feature type="domain" description="Major facilitator superfamily (MFS) profile" evidence="6">
    <location>
        <begin position="18"/>
        <end position="398"/>
    </location>
</feature>
<sequence length="408" mass="41177">MNHSAPAPSPELARAVRARNAVATVFALNGLALASWMARIPEVRDLLGLTPGEIGRVLLALAVGSLIALPTSGFVVSKIGAARTVAGGSVLVALGLTLAGVGADTAGVVAVVAAGLVLFGYGSGSWDVAMNVEGAAVERLLGRTIMPRFHAAFSLGTVTGAGLSAGIAAVGVPVVAHLATVSTIAMIVTIIATRSFLPHAAEVEDEDGTPVEKISVLTAWREPRTLLIGLMVMCAALVEGIANDWLALGLVDGYEVSNTVGAIGFAIFLSAMTIGRMAGTQLVDRFGRLPILRVSAVLATGGVLLVVFGGSLWVALAGSIVWGFGAALGFPLGMSAGADDPRRAAARVSVIASVGYTAFLAGPPILGWLGDHEGVLNALLAVAVAATVLGLVSPAAREEHPARVEVGD</sequence>
<dbReference type="RefSeq" id="WP_069108962.1">
    <property type="nucleotide sequence ID" value="NZ_FNUC01000004.1"/>
</dbReference>
<gene>
    <name evidence="7" type="ORF">SAMN04488561_5256</name>
</gene>
<dbReference type="InterPro" id="IPR036259">
    <property type="entry name" value="MFS_trans_sf"/>
</dbReference>
<dbReference type="SUPFAM" id="SSF103473">
    <property type="entry name" value="MFS general substrate transporter"/>
    <property type="match status" value="1"/>
</dbReference>
<feature type="transmembrane region" description="Helical" evidence="5">
    <location>
        <begin position="21"/>
        <end position="38"/>
    </location>
</feature>
<evidence type="ECO:0000256" key="2">
    <source>
        <dbReference type="ARBA" id="ARBA00022692"/>
    </source>
</evidence>
<dbReference type="Gene3D" id="1.20.1250.20">
    <property type="entry name" value="MFS general substrate transporter like domains"/>
    <property type="match status" value="2"/>
</dbReference>
<dbReference type="InterPro" id="IPR011701">
    <property type="entry name" value="MFS"/>
</dbReference>
<evidence type="ECO:0000256" key="4">
    <source>
        <dbReference type="ARBA" id="ARBA00023136"/>
    </source>
</evidence>
<feature type="transmembrane region" description="Helical" evidence="5">
    <location>
        <begin position="291"/>
        <end position="314"/>
    </location>
</feature>
<feature type="transmembrane region" description="Helical" evidence="5">
    <location>
        <begin position="108"/>
        <end position="129"/>
    </location>
</feature>
<feature type="transmembrane region" description="Helical" evidence="5">
    <location>
        <begin position="149"/>
        <end position="168"/>
    </location>
</feature>
<dbReference type="CDD" id="cd17393">
    <property type="entry name" value="MFS_MosC_like"/>
    <property type="match status" value="1"/>
</dbReference>
<feature type="transmembrane region" description="Helical" evidence="5">
    <location>
        <begin position="174"/>
        <end position="192"/>
    </location>
</feature>
<dbReference type="OrthoDB" id="9809599at2"/>
<dbReference type="Proteomes" id="UP000181980">
    <property type="component" value="Unassembled WGS sequence"/>
</dbReference>
<dbReference type="InterPro" id="IPR051788">
    <property type="entry name" value="MFS_Transporter"/>
</dbReference>
<protein>
    <submittedName>
        <fullName evidence="7">Fucose permease</fullName>
    </submittedName>
</protein>
<comment type="subcellular location">
    <subcellularLocation>
        <location evidence="1">Cell membrane</location>
        <topology evidence="1">Multi-pass membrane protein</topology>
    </subcellularLocation>
</comment>
<keyword evidence="2 5" id="KW-0812">Transmembrane</keyword>
<evidence type="ECO:0000256" key="3">
    <source>
        <dbReference type="ARBA" id="ARBA00022989"/>
    </source>
</evidence>
<feature type="transmembrane region" description="Helical" evidence="5">
    <location>
        <begin position="350"/>
        <end position="369"/>
    </location>
</feature>
<evidence type="ECO:0000259" key="6">
    <source>
        <dbReference type="PROSITE" id="PS50850"/>
    </source>
</evidence>
<organism evidence="7 8">
    <name type="scientific">Jiangella alba</name>
    <dbReference type="NCBI Taxonomy" id="561176"/>
    <lineage>
        <taxon>Bacteria</taxon>
        <taxon>Bacillati</taxon>
        <taxon>Actinomycetota</taxon>
        <taxon>Actinomycetes</taxon>
        <taxon>Jiangellales</taxon>
        <taxon>Jiangellaceae</taxon>
        <taxon>Jiangella</taxon>
    </lineage>
</organism>
<evidence type="ECO:0000256" key="1">
    <source>
        <dbReference type="ARBA" id="ARBA00004651"/>
    </source>
</evidence>
<feature type="transmembrane region" description="Helical" evidence="5">
    <location>
        <begin position="58"/>
        <end position="77"/>
    </location>
</feature>
<feature type="transmembrane region" description="Helical" evidence="5">
    <location>
        <begin position="375"/>
        <end position="393"/>
    </location>
</feature>
<proteinExistence type="predicted"/>
<evidence type="ECO:0000256" key="5">
    <source>
        <dbReference type="SAM" id="Phobius"/>
    </source>
</evidence>
<feature type="transmembrane region" description="Helical" evidence="5">
    <location>
        <begin position="260"/>
        <end position="279"/>
    </location>
</feature>
<keyword evidence="8" id="KW-1185">Reference proteome</keyword>
<feature type="transmembrane region" description="Helical" evidence="5">
    <location>
        <begin position="226"/>
        <end position="248"/>
    </location>
</feature>
<feature type="transmembrane region" description="Helical" evidence="5">
    <location>
        <begin position="320"/>
        <end position="338"/>
    </location>
</feature>
<dbReference type="PANTHER" id="PTHR23514:SF13">
    <property type="entry name" value="INNER MEMBRANE PROTEIN YBJJ"/>
    <property type="match status" value="1"/>
</dbReference>
<reference evidence="8" key="1">
    <citation type="submission" date="2016-10" db="EMBL/GenBank/DDBJ databases">
        <authorList>
            <person name="Varghese N."/>
            <person name="Submissions S."/>
        </authorList>
    </citation>
    <scope>NUCLEOTIDE SEQUENCE [LARGE SCALE GENOMIC DNA]</scope>
    <source>
        <strain evidence="8">DSM 45237</strain>
    </source>
</reference>
<evidence type="ECO:0000313" key="7">
    <source>
        <dbReference type="EMBL" id="SEF16157.1"/>
    </source>
</evidence>
<dbReference type="STRING" id="561176.SAMN04488561_5256"/>
<dbReference type="GO" id="GO:0022857">
    <property type="term" value="F:transmembrane transporter activity"/>
    <property type="evidence" value="ECO:0007669"/>
    <property type="project" value="InterPro"/>
</dbReference>
<dbReference type="InterPro" id="IPR020846">
    <property type="entry name" value="MFS_dom"/>
</dbReference>
<dbReference type="Pfam" id="PF07690">
    <property type="entry name" value="MFS_1"/>
    <property type="match status" value="1"/>
</dbReference>
<dbReference type="AlphaFoldDB" id="A0A1H5PT33"/>
<dbReference type="PANTHER" id="PTHR23514">
    <property type="entry name" value="BYPASS OF STOP CODON PROTEIN 6"/>
    <property type="match status" value="1"/>
</dbReference>
<evidence type="ECO:0000313" key="8">
    <source>
        <dbReference type="Proteomes" id="UP000181980"/>
    </source>
</evidence>
<feature type="transmembrane region" description="Helical" evidence="5">
    <location>
        <begin position="84"/>
        <end position="102"/>
    </location>
</feature>
<accession>A0A1H5PT33</accession>
<name>A0A1H5PT33_9ACTN</name>
<dbReference type="EMBL" id="FNUC01000004">
    <property type="protein sequence ID" value="SEF16157.1"/>
    <property type="molecule type" value="Genomic_DNA"/>
</dbReference>
<dbReference type="PROSITE" id="PS50850">
    <property type="entry name" value="MFS"/>
    <property type="match status" value="1"/>
</dbReference>
<dbReference type="GO" id="GO:0005886">
    <property type="term" value="C:plasma membrane"/>
    <property type="evidence" value="ECO:0007669"/>
    <property type="project" value="UniProtKB-SubCell"/>
</dbReference>